<proteinExistence type="predicted"/>
<evidence type="ECO:0000313" key="4">
    <source>
        <dbReference type="Proteomes" id="UP000054826"/>
    </source>
</evidence>
<name>A0A0V1JJT7_TRIPS</name>
<protein>
    <submittedName>
        <fullName evidence="2">Uncharacterized protein</fullName>
    </submittedName>
</protein>
<dbReference type="AlphaFoldDB" id="A0A0V1JJT7"/>
<dbReference type="EMBL" id="JYDS01000398">
    <property type="protein sequence ID" value="KRZ08381.1"/>
    <property type="molecule type" value="Genomic_DNA"/>
</dbReference>
<dbReference type="Proteomes" id="UP000054826">
    <property type="component" value="Unassembled WGS sequence"/>
</dbReference>
<evidence type="ECO:0000313" key="1">
    <source>
        <dbReference type="EMBL" id="KRZ08381.1"/>
    </source>
</evidence>
<evidence type="ECO:0000313" key="3">
    <source>
        <dbReference type="Proteomes" id="UP000054805"/>
    </source>
</evidence>
<dbReference type="Proteomes" id="UP000054805">
    <property type="component" value="Unassembled WGS sequence"/>
</dbReference>
<keyword evidence="3" id="KW-1185">Reference proteome</keyword>
<accession>A0A0V1JJT7</accession>
<evidence type="ECO:0000313" key="2">
    <source>
        <dbReference type="EMBL" id="KRZ35220.1"/>
    </source>
</evidence>
<comment type="caution">
    <text evidence="2">The sequence shown here is derived from an EMBL/GenBank/DDBJ whole genome shotgun (WGS) entry which is preliminary data.</text>
</comment>
<dbReference type="EMBL" id="JYDV01000094">
    <property type="protein sequence ID" value="KRZ35220.1"/>
    <property type="molecule type" value="Genomic_DNA"/>
</dbReference>
<organism evidence="2 4">
    <name type="scientific">Trichinella pseudospiralis</name>
    <name type="common">Parasitic roundworm</name>
    <dbReference type="NCBI Taxonomy" id="6337"/>
    <lineage>
        <taxon>Eukaryota</taxon>
        <taxon>Metazoa</taxon>
        <taxon>Ecdysozoa</taxon>
        <taxon>Nematoda</taxon>
        <taxon>Enoplea</taxon>
        <taxon>Dorylaimia</taxon>
        <taxon>Trichinellida</taxon>
        <taxon>Trichinellidae</taxon>
        <taxon>Trichinella</taxon>
    </lineage>
</organism>
<reference evidence="3 4" key="1">
    <citation type="submission" date="2015-01" db="EMBL/GenBank/DDBJ databases">
        <title>Evolution of Trichinella species and genotypes.</title>
        <authorList>
            <person name="Korhonen P.K."/>
            <person name="Edoardo P."/>
            <person name="Giuseppe L.R."/>
            <person name="Gasser R.B."/>
        </authorList>
    </citation>
    <scope>NUCLEOTIDE SEQUENCE [LARGE SCALE GENOMIC DNA]</scope>
    <source>
        <strain evidence="2">ISS176</strain>
        <strain evidence="1">ISS588</strain>
    </source>
</reference>
<sequence length="77" mass="8994">MRIISDQKNKNAESLHVDYTNNVNLCAMNESSCRKYPVSILHNNLFQQMSNVIKSLQNYTVMQNCEQDQRSISKLDR</sequence>
<gene>
    <name evidence="1" type="ORF">T4B_12807</name>
    <name evidence="2" type="ORF">T4C_12871</name>
</gene>